<keyword evidence="3" id="KW-0378">Hydrolase</keyword>
<dbReference type="Proteomes" id="UP001596380">
    <property type="component" value="Unassembled WGS sequence"/>
</dbReference>
<dbReference type="InterPro" id="IPR028994">
    <property type="entry name" value="Integrin_alpha_N"/>
</dbReference>
<accession>A0ABW2CJT1</accession>
<dbReference type="PANTHER" id="PTHR23221">
    <property type="entry name" value="GLYCOSYLPHOSPHATIDYLINOSITOL PHOSPHOLIPASE D"/>
    <property type="match status" value="1"/>
</dbReference>
<dbReference type="Pfam" id="PF01839">
    <property type="entry name" value="FG-GAP"/>
    <property type="match status" value="5"/>
</dbReference>
<protein>
    <submittedName>
        <fullName evidence="6">FG-GAP repeat protein</fullName>
    </submittedName>
</protein>
<dbReference type="InterPro" id="IPR000413">
    <property type="entry name" value="Integrin_alpha"/>
</dbReference>
<reference evidence="7" key="1">
    <citation type="journal article" date="2019" name="Int. J. Syst. Evol. Microbiol.">
        <title>The Global Catalogue of Microorganisms (GCM) 10K type strain sequencing project: providing services to taxonomists for standard genome sequencing and annotation.</title>
        <authorList>
            <consortium name="The Broad Institute Genomics Platform"/>
            <consortium name="The Broad Institute Genome Sequencing Center for Infectious Disease"/>
            <person name="Wu L."/>
            <person name="Ma J."/>
        </authorList>
    </citation>
    <scope>NUCLEOTIDE SEQUENCE [LARGE SCALE GENOMIC DNA]</scope>
    <source>
        <strain evidence="7">JCM 3369</strain>
    </source>
</reference>
<evidence type="ECO:0000256" key="5">
    <source>
        <dbReference type="SAM" id="SignalP"/>
    </source>
</evidence>
<keyword evidence="4" id="KW-0325">Glycoprotein</keyword>
<gene>
    <name evidence="6" type="ORF">ACFQKB_19855</name>
</gene>
<comment type="caution">
    <text evidence="6">The sequence shown here is derived from an EMBL/GenBank/DDBJ whole genome shotgun (WGS) entry which is preliminary data.</text>
</comment>
<dbReference type="InterPro" id="IPR013519">
    <property type="entry name" value="Int_alpha_beta-p"/>
</dbReference>
<dbReference type="PROSITE" id="PS51470">
    <property type="entry name" value="FG_GAP"/>
    <property type="match status" value="2"/>
</dbReference>
<evidence type="ECO:0000313" key="6">
    <source>
        <dbReference type="EMBL" id="MFC6882017.1"/>
    </source>
</evidence>
<dbReference type="PRINTS" id="PR01185">
    <property type="entry name" value="INTEGRINA"/>
</dbReference>
<evidence type="ECO:0000256" key="4">
    <source>
        <dbReference type="ARBA" id="ARBA00023180"/>
    </source>
</evidence>
<proteinExistence type="predicted"/>
<sequence length="461" mass="45836">MSISPRPLPSLCLLAALVAATASAPPPRAPRPRPPVPVRAVAAAVPCPPGRAVPSDFDGDGTADLAVASPQAGARAGMIALLYGTRRADWLSEPGPPGRGVGVGAAVAAVDADHDRCADLAVGVPDAAAGRRPPGAEGEGAVRIFHGSPGGLRPGRRLALRPDGTDRFGTALAAADRARDRDDELVVGAPGHAGGGAVAVFGLRGRGLRRGPVVTRRTGWVGGGTAETDAFGTVLTCGDYDGDRRDEIAVGAPGDGAKGEGAVTVLDVLERSSTRLAQDSAGTAGTPERLDAFGAALASGDFDRDGHDDVAVGVPGESLTDAGRIEGAVQIFAGPSLAQRGPTLTPGARRFHRFGSALAAGDLTGDGTADLAVGAPGGGEVRVLRGVPDRGLAARSARTLTSPFGSGAQFGWALAIRNGELAVGAPGARSFGGAATLTARPPNTADALPLTPAGLLGYAFA</sequence>
<evidence type="ECO:0000313" key="7">
    <source>
        <dbReference type="Proteomes" id="UP001596380"/>
    </source>
</evidence>
<dbReference type="SUPFAM" id="SSF69318">
    <property type="entry name" value="Integrin alpha N-terminal domain"/>
    <property type="match status" value="1"/>
</dbReference>
<dbReference type="InterPro" id="IPR013517">
    <property type="entry name" value="FG-GAP"/>
</dbReference>
<keyword evidence="7" id="KW-1185">Reference proteome</keyword>
<keyword evidence="2" id="KW-0677">Repeat</keyword>
<feature type="chain" id="PRO_5046360873" evidence="5">
    <location>
        <begin position="25"/>
        <end position="461"/>
    </location>
</feature>
<name>A0ABW2CJT1_9ACTN</name>
<evidence type="ECO:0000256" key="1">
    <source>
        <dbReference type="ARBA" id="ARBA00022729"/>
    </source>
</evidence>
<evidence type="ECO:0000256" key="3">
    <source>
        <dbReference type="ARBA" id="ARBA00022801"/>
    </source>
</evidence>
<organism evidence="6 7">
    <name type="scientific">Actinomadura yumaensis</name>
    <dbReference type="NCBI Taxonomy" id="111807"/>
    <lineage>
        <taxon>Bacteria</taxon>
        <taxon>Bacillati</taxon>
        <taxon>Actinomycetota</taxon>
        <taxon>Actinomycetes</taxon>
        <taxon>Streptosporangiales</taxon>
        <taxon>Thermomonosporaceae</taxon>
        <taxon>Actinomadura</taxon>
    </lineage>
</organism>
<feature type="signal peptide" evidence="5">
    <location>
        <begin position="1"/>
        <end position="24"/>
    </location>
</feature>
<dbReference type="SMART" id="SM00191">
    <property type="entry name" value="Int_alpha"/>
    <property type="match status" value="7"/>
</dbReference>
<evidence type="ECO:0000256" key="2">
    <source>
        <dbReference type="ARBA" id="ARBA00022737"/>
    </source>
</evidence>
<dbReference type="RefSeq" id="WP_378063428.1">
    <property type="nucleotide sequence ID" value="NZ_JBHSXS010000011.1"/>
</dbReference>
<dbReference type="EMBL" id="JBHSXS010000011">
    <property type="protein sequence ID" value="MFC6882017.1"/>
    <property type="molecule type" value="Genomic_DNA"/>
</dbReference>
<dbReference type="PANTHER" id="PTHR23221:SF7">
    <property type="entry name" value="PHOSPHATIDYLINOSITOL-GLYCAN-SPECIFIC PHOSPHOLIPASE D"/>
    <property type="match status" value="1"/>
</dbReference>
<dbReference type="Gene3D" id="2.130.10.130">
    <property type="entry name" value="Integrin alpha, N-terminal"/>
    <property type="match status" value="2"/>
</dbReference>
<keyword evidence="1 5" id="KW-0732">Signal</keyword>